<feature type="domain" description="Thioredoxin" evidence="11">
    <location>
        <begin position="1"/>
        <end position="103"/>
    </location>
</feature>
<dbReference type="FunFam" id="3.40.30.10:FF:000001">
    <property type="entry name" value="Thioredoxin"/>
    <property type="match status" value="1"/>
</dbReference>
<dbReference type="OrthoDB" id="9790390at2"/>
<dbReference type="PANTHER" id="PTHR45663:SF11">
    <property type="entry name" value="GEO12009P1"/>
    <property type="match status" value="1"/>
</dbReference>
<evidence type="ECO:0000256" key="3">
    <source>
        <dbReference type="ARBA" id="ARBA00022448"/>
    </source>
</evidence>
<evidence type="ECO:0000256" key="2">
    <source>
        <dbReference type="ARBA" id="ARBA00020570"/>
    </source>
</evidence>
<comment type="caution">
    <text evidence="12">The sequence shown here is derived from an EMBL/GenBank/DDBJ whole genome shotgun (WGS) entry which is preliminary data.</text>
</comment>
<dbReference type="RefSeq" id="WP_126792794.1">
    <property type="nucleotide sequence ID" value="NZ_CP060720.1"/>
</dbReference>
<evidence type="ECO:0000256" key="6">
    <source>
        <dbReference type="ARBA" id="ARBA00023284"/>
    </source>
</evidence>
<dbReference type="Pfam" id="PF00085">
    <property type="entry name" value="Thioredoxin"/>
    <property type="match status" value="1"/>
</dbReference>
<keyword evidence="4" id="KW-0249">Electron transport</keyword>
<evidence type="ECO:0000256" key="7">
    <source>
        <dbReference type="NCBIfam" id="TIGR01068"/>
    </source>
</evidence>
<dbReference type="InterPro" id="IPR036249">
    <property type="entry name" value="Thioredoxin-like_sf"/>
</dbReference>
<evidence type="ECO:0000313" key="12">
    <source>
        <dbReference type="EMBL" id="RSU15897.1"/>
    </source>
</evidence>
<dbReference type="GO" id="GO:0045454">
    <property type="term" value="P:cell redox homeostasis"/>
    <property type="evidence" value="ECO:0007669"/>
    <property type="project" value="TreeGrafter"/>
</dbReference>
<evidence type="ECO:0000259" key="11">
    <source>
        <dbReference type="PROSITE" id="PS51352"/>
    </source>
</evidence>
<evidence type="ECO:0000256" key="9">
    <source>
        <dbReference type="PIRSR" id="PIRSR000077-1"/>
    </source>
</evidence>
<dbReference type="PROSITE" id="PS51352">
    <property type="entry name" value="THIOREDOXIN_2"/>
    <property type="match status" value="1"/>
</dbReference>
<comment type="similarity">
    <text evidence="1 8">Belongs to the thioredoxin family.</text>
</comment>
<dbReference type="InterPro" id="IPR017937">
    <property type="entry name" value="Thioredoxin_CS"/>
</dbReference>
<dbReference type="PIRSF" id="PIRSF000077">
    <property type="entry name" value="Thioredoxin"/>
    <property type="match status" value="1"/>
</dbReference>
<feature type="active site" description="Nucleophile" evidence="9">
    <location>
        <position position="28"/>
    </location>
</feature>
<dbReference type="PRINTS" id="PR00421">
    <property type="entry name" value="THIOREDOXIN"/>
</dbReference>
<dbReference type="Proteomes" id="UP000288028">
    <property type="component" value="Unassembled WGS sequence"/>
</dbReference>
<keyword evidence="3" id="KW-0813">Transport</keyword>
<organism evidence="12 13">
    <name type="scientific">Vagococcus carniphilus</name>
    <dbReference type="NCBI Taxonomy" id="218144"/>
    <lineage>
        <taxon>Bacteria</taxon>
        <taxon>Bacillati</taxon>
        <taxon>Bacillota</taxon>
        <taxon>Bacilli</taxon>
        <taxon>Lactobacillales</taxon>
        <taxon>Enterococcaceae</taxon>
        <taxon>Vagococcus</taxon>
    </lineage>
</organism>
<evidence type="ECO:0000256" key="10">
    <source>
        <dbReference type="PIRSR" id="PIRSR000077-4"/>
    </source>
</evidence>
<dbReference type="AlphaFoldDB" id="A0A430B6K6"/>
<protein>
    <recommendedName>
        <fullName evidence="2 7">Thioredoxin</fullName>
    </recommendedName>
</protein>
<feature type="site" description="Contributes to redox potential value" evidence="9">
    <location>
        <position position="30"/>
    </location>
</feature>
<dbReference type="GO" id="GO:0005829">
    <property type="term" value="C:cytosol"/>
    <property type="evidence" value="ECO:0007669"/>
    <property type="project" value="TreeGrafter"/>
</dbReference>
<name>A0A430B6K6_9ENTE</name>
<evidence type="ECO:0000256" key="5">
    <source>
        <dbReference type="ARBA" id="ARBA00023157"/>
    </source>
</evidence>
<dbReference type="GO" id="GO:0015035">
    <property type="term" value="F:protein-disulfide reductase activity"/>
    <property type="evidence" value="ECO:0007669"/>
    <property type="project" value="UniProtKB-UniRule"/>
</dbReference>
<feature type="active site" description="Nucleophile" evidence="9">
    <location>
        <position position="31"/>
    </location>
</feature>
<keyword evidence="6 10" id="KW-0676">Redox-active center</keyword>
<keyword evidence="5 10" id="KW-1015">Disulfide bond</keyword>
<dbReference type="PROSITE" id="PS00194">
    <property type="entry name" value="THIOREDOXIN_1"/>
    <property type="match status" value="1"/>
</dbReference>
<evidence type="ECO:0000256" key="1">
    <source>
        <dbReference type="ARBA" id="ARBA00008987"/>
    </source>
</evidence>
<feature type="site" description="Contributes to redox potential value" evidence="9">
    <location>
        <position position="29"/>
    </location>
</feature>
<proteinExistence type="inferred from homology"/>
<reference evidence="12 13" key="1">
    <citation type="submission" date="2017-05" db="EMBL/GenBank/DDBJ databases">
        <title>Vagococcus spp. assemblies.</title>
        <authorList>
            <person name="Gulvik C.A."/>
        </authorList>
    </citation>
    <scope>NUCLEOTIDE SEQUENCE [LARGE SCALE GENOMIC DNA]</scope>
    <source>
        <strain evidence="12 13">SS1714</strain>
    </source>
</reference>
<dbReference type="PANTHER" id="PTHR45663">
    <property type="entry name" value="GEO12009P1"/>
    <property type="match status" value="1"/>
</dbReference>
<dbReference type="InterPro" id="IPR013766">
    <property type="entry name" value="Thioredoxin_domain"/>
</dbReference>
<dbReference type="SUPFAM" id="SSF52833">
    <property type="entry name" value="Thioredoxin-like"/>
    <property type="match status" value="1"/>
</dbReference>
<gene>
    <name evidence="12" type="ORF">CBF28_05540</name>
</gene>
<sequence length="103" mass="11689">MLLNITDQNFTEETSEGLVLVDFWAPWCGPCRMQTPILEQLSEEYTDRVKIVKVNVDENPGTSQQFGIMSIPNMLLFKDGQVVENIVGVHQKAQLAPIFDKHL</sequence>
<dbReference type="NCBIfam" id="TIGR01068">
    <property type="entry name" value="thioredoxin"/>
    <property type="match status" value="1"/>
</dbReference>
<accession>A0A430B6K6</accession>
<feature type="site" description="Deprotonates C-terminal active site Cys" evidence="9">
    <location>
        <position position="22"/>
    </location>
</feature>
<dbReference type="Gene3D" id="3.40.30.10">
    <property type="entry name" value="Glutaredoxin"/>
    <property type="match status" value="1"/>
</dbReference>
<dbReference type="GeneID" id="95581759"/>
<feature type="disulfide bond" description="Redox-active" evidence="10">
    <location>
        <begin position="28"/>
        <end position="31"/>
    </location>
</feature>
<dbReference type="CDD" id="cd02947">
    <property type="entry name" value="TRX_family"/>
    <property type="match status" value="1"/>
</dbReference>
<evidence type="ECO:0000313" key="13">
    <source>
        <dbReference type="Proteomes" id="UP000288028"/>
    </source>
</evidence>
<dbReference type="InterPro" id="IPR005746">
    <property type="entry name" value="Thioredoxin"/>
</dbReference>
<dbReference type="EMBL" id="NGKB01000004">
    <property type="protein sequence ID" value="RSU15897.1"/>
    <property type="molecule type" value="Genomic_DNA"/>
</dbReference>
<evidence type="ECO:0000256" key="8">
    <source>
        <dbReference type="PIRNR" id="PIRNR000077"/>
    </source>
</evidence>
<evidence type="ECO:0000256" key="4">
    <source>
        <dbReference type="ARBA" id="ARBA00022982"/>
    </source>
</evidence>
<keyword evidence="13" id="KW-1185">Reference proteome</keyword>